<dbReference type="PANTHER" id="PTHR12815:SF18">
    <property type="entry name" value="SORTING AND ASSEMBLY MACHINERY COMPONENT 50 HOMOLOG"/>
    <property type="match status" value="1"/>
</dbReference>
<comment type="subcellular location">
    <subcellularLocation>
        <location evidence="1">Membrane</location>
    </subcellularLocation>
</comment>
<dbReference type="Gene3D" id="3.10.20.310">
    <property type="entry name" value="membrane protein fhac"/>
    <property type="match status" value="1"/>
</dbReference>
<evidence type="ECO:0000256" key="3">
    <source>
        <dbReference type="ARBA" id="ARBA00022692"/>
    </source>
</evidence>
<evidence type="ECO:0000256" key="1">
    <source>
        <dbReference type="ARBA" id="ARBA00004370"/>
    </source>
</evidence>
<feature type="transmembrane region" description="Helical" evidence="5">
    <location>
        <begin position="33"/>
        <end position="57"/>
    </location>
</feature>
<dbReference type="Pfam" id="PF07244">
    <property type="entry name" value="POTRA"/>
    <property type="match status" value="1"/>
</dbReference>
<dbReference type="Gene3D" id="2.40.160.50">
    <property type="entry name" value="membrane protein fhac: a member of the omp85/tpsb transporter family"/>
    <property type="match status" value="1"/>
</dbReference>
<dbReference type="InterPro" id="IPR039910">
    <property type="entry name" value="D15-like"/>
</dbReference>
<dbReference type="InterPro" id="IPR010827">
    <property type="entry name" value="BamA/TamA_POTRA"/>
</dbReference>
<sequence length="521" mass="60465">MGNIAIFLTICFTFIVFIPYKKKNNIKVLHPPINFRVILTFKPLISLFLLLILGFLASQQGHAGDIPTIDTIKQSSPPERVTVNNIFVVGNEKTRRRIILREMDIEEGEVYDWNDFVQLLLADQKKIYNLQLFTTVTLTPLFLEDDQVELLVSLKERWYILPSIIFNLADRNFSEWWINQGRDFSRVNYGIKLDHNNVGGRNEKLRIIGQLGFTQAIDLNYSIPYFDKNQVHGLAAKFNYYTNKNIPIRSVDNKQFFYKNQEEDVLRKTINAFLTYNFRGSFYNTHFLTLGFHNTRIHEDVLEQNPDYFTHDSQRLKYFQATYRYRHDHRDNVAYATQGTLLDMSLTQYGLFAGDNISETEFSILASKYTPLGGKFYFATGISGSAFFSSRQPYTLVRGIGYKPDFIRGYEVNVIEGQQTFVHKNSLRYELLNVAFDISDFMPLEEFSIIPFQLYLSANFDQGFVRDANRLPENARLTNRYLSGFGLGLDLIGIYDAVFRFEYSFTNTGPGSFFINVKAPL</sequence>
<comment type="caution">
    <text evidence="7">The sequence shown here is derived from an EMBL/GenBank/DDBJ whole genome shotgun (WGS) entry which is preliminary data.</text>
</comment>
<keyword evidence="4 5" id="KW-0472">Membrane</keyword>
<evidence type="ECO:0000313" key="8">
    <source>
        <dbReference type="Proteomes" id="UP000649799"/>
    </source>
</evidence>
<evidence type="ECO:0000259" key="6">
    <source>
        <dbReference type="PROSITE" id="PS51779"/>
    </source>
</evidence>
<dbReference type="PROSITE" id="PS51779">
    <property type="entry name" value="POTRA"/>
    <property type="match status" value="1"/>
</dbReference>
<organism evidence="7 8">
    <name type="scientific">Cyclobacterium plantarum</name>
    <dbReference type="NCBI Taxonomy" id="2716263"/>
    <lineage>
        <taxon>Bacteria</taxon>
        <taxon>Pseudomonadati</taxon>
        <taxon>Bacteroidota</taxon>
        <taxon>Cytophagia</taxon>
        <taxon>Cytophagales</taxon>
        <taxon>Cyclobacteriaceae</taxon>
        <taxon>Cyclobacterium</taxon>
    </lineage>
</organism>
<dbReference type="Proteomes" id="UP000649799">
    <property type="component" value="Unassembled WGS sequence"/>
</dbReference>
<keyword evidence="5" id="KW-1133">Transmembrane helix</keyword>
<keyword evidence="3 5" id="KW-0812">Transmembrane</keyword>
<feature type="domain" description="POTRA" evidence="6">
    <location>
        <begin position="81"/>
        <end position="157"/>
    </location>
</feature>
<keyword evidence="8" id="KW-1185">Reference proteome</keyword>
<evidence type="ECO:0000256" key="4">
    <source>
        <dbReference type="ARBA" id="ARBA00023136"/>
    </source>
</evidence>
<accession>A0ABX0H1Q4</accession>
<keyword evidence="2" id="KW-1134">Transmembrane beta strand</keyword>
<protein>
    <submittedName>
        <fullName evidence="7">BamA/TamA family outer membrane protein</fullName>
    </submittedName>
</protein>
<proteinExistence type="predicted"/>
<dbReference type="PANTHER" id="PTHR12815">
    <property type="entry name" value="SORTING AND ASSEMBLY MACHINERY SAMM50 PROTEIN FAMILY MEMBER"/>
    <property type="match status" value="1"/>
</dbReference>
<dbReference type="EMBL" id="JAANYN010000001">
    <property type="protein sequence ID" value="NHE55710.1"/>
    <property type="molecule type" value="Genomic_DNA"/>
</dbReference>
<dbReference type="InterPro" id="IPR034746">
    <property type="entry name" value="POTRA"/>
</dbReference>
<evidence type="ECO:0000313" key="7">
    <source>
        <dbReference type="EMBL" id="NHE55710.1"/>
    </source>
</evidence>
<reference evidence="7 8" key="1">
    <citation type="submission" date="2020-03" db="EMBL/GenBank/DDBJ databases">
        <title>Cyclobacterium plantarum sp. nov., a marine bacterium isolated from a coastal-marine wetland.</title>
        <authorList>
            <person name="Sanchez-Porro C."/>
            <person name="Ventosa A."/>
            <person name="Amoozegar M."/>
        </authorList>
    </citation>
    <scope>NUCLEOTIDE SEQUENCE [LARGE SCALE GENOMIC DNA]</scope>
    <source>
        <strain evidence="7 8">GBPx2</strain>
    </source>
</reference>
<feature type="transmembrane region" description="Helical" evidence="5">
    <location>
        <begin position="6"/>
        <end position="21"/>
    </location>
</feature>
<dbReference type="Pfam" id="PF01103">
    <property type="entry name" value="Omp85"/>
    <property type="match status" value="1"/>
</dbReference>
<evidence type="ECO:0000256" key="2">
    <source>
        <dbReference type="ARBA" id="ARBA00022452"/>
    </source>
</evidence>
<name>A0ABX0H1Q4_9BACT</name>
<evidence type="ECO:0000256" key="5">
    <source>
        <dbReference type="SAM" id="Phobius"/>
    </source>
</evidence>
<dbReference type="InterPro" id="IPR000184">
    <property type="entry name" value="Bac_surfAg_D15"/>
</dbReference>
<gene>
    <name evidence="7" type="ORF">G9Q97_02660</name>
</gene>